<dbReference type="EMBL" id="CAXLJM020000072">
    <property type="protein sequence ID" value="CAL8126970.1"/>
    <property type="molecule type" value="Genomic_DNA"/>
</dbReference>
<evidence type="ECO:0008006" key="9">
    <source>
        <dbReference type="Google" id="ProtNLM"/>
    </source>
</evidence>
<feature type="region of interest" description="Disordered" evidence="6">
    <location>
        <begin position="481"/>
        <end position="501"/>
    </location>
</feature>
<evidence type="ECO:0000256" key="4">
    <source>
        <dbReference type="ARBA" id="ARBA00038123"/>
    </source>
</evidence>
<name>A0ABP1RG54_9HEXA</name>
<feature type="region of interest" description="Disordered" evidence="6">
    <location>
        <begin position="1204"/>
        <end position="1414"/>
    </location>
</feature>
<feature type="region of interest" description="Disordered" evidence="6">
    <location>
        <begin position="741"/>
        <end position="1185"/>
    </location>
</feature>
<feature type="compositionally biased region" description="Basic and acidic residues" evidence="6">
    <location>
        <begin position="1075"/>
        <end position="1085"/>
    </location>
</feature>
<reference evidence="7 8" key="1">
    <citation type="submission" date="2024-08" db="EMBL/GenBank/DDBJ databases">
        <authorList>
            <person name="Cucini C."/>
            <person name="Frati F."/>
        </authorList>
    </citation>
    <scope>NUCLEOTIDE SEQUENCE [LARGE SCALE GENOMIC DNA]</scope>
</reference>
<feature type="compositionally biased region" description="Polar residues" evidence="6">
    <location>
        <begin position="1263"/>
        <end position="1280"/>
    </location>
</feature>
<comment type="similarity">
    <text evidence="4">Belongs to the CEP135/TSGA10 family.</text>
</comment>
<keyword evidence="3" id="KW-0206">Cytoskeleton</keyword>
<feature type="compositionally biased region" description="Acidic residues" evidence="6">
    <location>
        <begin position="2135"/>
        <end position="2144"/>
    </location>
</feature>
<feature type="compositionally biased region" description="Basic residues" evidence="6">
    <location>
        <begin position="923"/>
        <end position="933"/>
    </location>
</feature>
<feature type="compositionally biased region" description="Polar residues" evidence="6">
    <location>
        <begin position="750"/>
        <end position="776"/>
    </location>
</feature>
<keyword evidence="2" id="KW-0963">Cytoplasm</keyword>
<dbReference type="PANTHER" id="PTHR20544:SF0">
    <property type="entry name" value="NUCLEOPROTEIN TPR_MLP1 DOMAIN-CONTAINING PROTEIN"/>
    <property type="match status" value="1"/>
</dbReference>
<dbReference type="CDD" id="cd22292">
    <property type="entry name" value="cc_Cep135_MBD"/>
    <property type="match status" value="1"/>
</dbReference>
<feature type="compositionally biased region" description="Basic and acidic residues" evidence="6">
    <location>
        <begin position="668"/>
        <end position="684"/>
    </location>
</feature>
<dbReference type="Proteomes" id="UP001642540">
    <property type="component" value="Unassembled WGS sequence"/>
</dbReference>
<feature type="compositionally biased region" description="Polar residues" evidence="6">
    <location>
        <begin position="828"/>
        <end position="839"/>
    </location>
</feature>
<organism evidence="7 8">
    <name type="scientific">Orchesella dallaii</name>
    <dbReference type="NCBI Taxonomy" id="48710"/>
    <lineage>
        <taxon>Eukaryota</taxon>
        <taxon>Metazoa</taxon>
        <taxon>Ecdysozoa</taxon>
        <taxon>Arthropoda</taxon>
        <taxon>Hexapoda</taxon>
        <taxon>Collembola</taxon>
        <taxon>Entomobryomorpha</taxon>
        <taxon>Entomobryoidea</taxon>
        <taxon>Orchesellidae</taxon>
        <taxon>Orchesellinae</taxon>
        <taxon>Orchesella</taxon>
    </lineage>
</organism>
<evidence type="ECO:0000256" key="3">
    <source>
        <dbReference type="ARBA" id="ARBA00023212"/>
    </source>
</evidence>
<evidence type="ECO:0000256" key="2">
    <source>
        <dbReference type="ARBA" id="ARBA00022490"/>
    </source>
</evidence>
<keyword evidence="8" id="KW-1185">Reference proteome</keyword>
<dbReference type="PANTHER" id="PTHR20544">
    <property type="entry name" value="CENTROSOMAL PROTEIN CEP135"/>
    <property type="match status" value="1"/>
</dbReference>
<feature type="compositionally biased region" description="Basic and acidic residues" evidence="6">
    <location>
        <begin position="1387"/>
        <end position="1397"/>
    </location>
</feature>
<feature type="compositionally biased region" description="Polar residues" evidence="6">
    <location>
        <begin position="2063"/>
        <end position="2102"/>
    </location>
</feature>
<feature type="compositionally biased region" description="Basic and acidic residues" evidence="6">
    <location>
        <begin position="1236"/>
        <end position="1245"/>
    </location>
</feature>
<comment type="subcellular location">
    <subcellularLocation>
        <location evidence="1">Cytoplasm</location>
        <location evidence="1">Cytoskeleton</location>
        <location evidence="1">Microtubule organizing center</location>
        <location evidence="1">Centrosome</location>
        <location evidence="1">Centriole</location>
    </subcellularLocation>
</comment>
<evidence type="ECO:0000313" key="8">
    <source>
        <dbReference type="Proteomes" id="UP001642540"/>
    </source>
</evidence>
<feature type="region of interest" description="Disordered" evidence="6">
    <location>
        <begin position="527"/>
        <end position="611"/>
    </location>
</feature>
<feature type="compositionally biased region" description="Acidic residues" evidence="6">
    <location>
        <begin position="806"/>
        <end position="820"/>
    </location>
</feature>
<feature type="compositionally biased region" description="Basic and acidic residues" evidence="6">
    <location>
        <begin position="527"/>
        <end position="540"/>
    </location>
</feature>
<dbReference type="InterPro" id="IPR051877">
    <property type="entry name" value="Centriole_BasalBody_StrucProt"/>
</dbReference>
<proteinExistence type="inferred from homology"/>
<gene>
    <name evidence="7" type="ORF">ODALV1_LOCUS21636</name>
</gene>
<feature type="compositionally biased region" description="Basic and acidic residues" evidence="6">
    <location>
        <begin position="856"/>
        <end position="905"/>
    </location>
</feature>
<keyword evidence="5" id="KW-0175">Coiled coil</keyword>
<evidence type="ECO:0000256" key="6">
    <source>
        <dbReference type="SAM" id="MobiDB-lite"/>
    </source>
</evidence>
<evidence type="ECO:0000313" key="7">
    <source>
        <dbReference type="EMBL" id="CAL8126970.1"/>
    </source>
</evidence>
<feature type="region of interest" description="Disordered" evidence="6">
    <location>
        <begin position="2053"/>
        <end position="2144"/>
    </location>
</feature>
<accession>A0ABP1RG54</accession>
<feature type="compositionally biased region" description="Low complexity" evidence="6">
    <location>
        <begin position="708"/>
        <end position="717"/>
    </location>
</feature>
<feature type="compositionally biased region" description="Basic and acidic residues" evidence="6">
    <location>
        <begin position="1294"/>
        <end position="1312"/>
    </location>
</feature>
<sequence>MVGPVVSEVEARFSKLRRSLDDGGYLESFGLDSLRLVEHLFNDLVKTTGSLQKTLEEYAHYKQVADELENGVAPFKEENIRLNKENSKLRMGIARAIEEADDKAQDPLSRLRDLEAENNDLKLLVSQFAERVKKSDIESLEKTKRIEKLQEKMLTANIVVTERNKRVMSQPCKQSMEVDYFVPDACPQCIRLRNFVEYNKTSDKNPKAVDYIKLADSRIEALQLQLRSLKNVEKENLSLITSLKSRVDTREVEIEKLRELIKIRPGRDNLANALECYDRKSDKMERNLAVGLKSAELQLQVLQRRNIELEDKLKKSIFQEHADFMLGNASTHFGIRNVPSGFLEKELDKYPSHDKMSLLEKLYYLERQLSHCCKEKAVLKNLLEECRLKHRDNEKYFTGKKSSVARSPRTLGRGRMDTSVRFNQQKTSLSKPTLKPEVHAKQIPKFVKQRFGEKLHVAKVSGKEKNPNKAKYLLDLEEHSELGSASDNEEEVSSENELNSRMNSVEEMETADIDELDNQDFNGFERQSEAETQIRGRTDAHVSNTPQYMRSGGALNKLKGKRGSQFISHDERILNPSKTSGMETGESRPPALKSSLKTHSIPGKQRNEQPREINKKISAALLSNPNNHIEQMDAYESDEYAYLDSEDEAEINGSDDHYSDDGVDETMEHVTTERHPSSKGERARISKPSVSSQRNLKISKPQFNVSQKKLTSSSKTTAADRRRPGAAFPTADFIDKSRFGGVGKTREQKLSTQKTHPMSKSKSMTQRGSKFNSVPSNVIRKTGNIDDDNNVEIEGREEKSNASADEMSDDFYVSDEDSENTNDPRVKTQYSVSHPQSHNGFGRAVTQGTGNSEFQRNVEPKNRNHQGDNDEDSWLRSKDSEMNFDGKRGSPEHIGESLRENEGRTSKYGGLRPLQDDDQKNLKSMKRGGHQATKHGGEEQQMQRGEEQMKRGGPQQMQRGEEQGMKRGGSQMQRGEEQMKRGGPQQMQRGEEQGTNRGGSQMRRGEEQMKRGGPQQMQRGEEQGMKRGGSQMQRGEEQMKSGEQQQVQRGDEQGTNRGGSQIRRGEDQRMQPGEELMKQRGEKQGMKGSNQSGPQIVTRGDLQIKKSIVPPKPVGASNYSQGPNKRSFDEPHKQGVREKSIPFYEDGASYDQAEHERVISPADSDALDERNVPRPSGIESNDFEYDEIAVGAAGDSEERIIRHKGMPKVPPEISNHRSNPTVSGKDSELVHSLYKKIGEDGRTSDIKGTISIDEVQGEKSRGAKTSTSNPLTAPQRQQPRYVSGLKDSGPQNFRHGDKPKEKEYLYADEKTKQGISAVEQPSLLSISGLERDPNDIDEETVTNPRIPVGNPALKNSYSKEQSRYDKPRQLTSYDDQDQDVAPTRKQPGAERRNEFEHLNPYNEGTSKQIRAQGQASFDRDRAIAEQYFREPSRNIRKDQIGVADIEFSRAGDTDATASYGEISDASYSRRGGSDHINRMGTKRGELSDTALHGKPAYPADRGRFGTVGLENSNLRNTAFEESRTMRSIGVNTEDHRTSLPQMERGDSHEKKTLFEKIALLQRKLDELHTDSSRHQLKSFELHGELERTKHMLQVEKQERELATSELRRLREQHNEATARMLMNSAIGSDGSFRRGTTPMELEREIVNLRAALSSLDRDKDEMRVELDRKDEKLARISNDASRYMDEVSQLKLRLKNSELQISHTGESAKEQGREVEFLKKQLEANRRDLEKTIRERDDSLKELHKISGVHAKGQMERRSVATELEAKSKEADDLRRQVQRYIDEVRRIEELLLDKEEEMEMLIQHYRALTAENNNLEAQRSSLEREASSIRESVRDTVDQNIGYKTQLASQNALVTSLEEEIQRLTQQISQLENQNSTSMEREKMHEADAKASRDLLFRLEIQMDKLKLDLADSESKRKQLEAEKIELTEHISSLELRLQEETERQLQLENLVANSREKDFQLEKTTLDISRERDELTDKLTNLQQRSETLNTEVSRYRLKSIELQNELDRTRRQLESEKRERETALSELRRVRDQLSSSSANYLLNTALGGSSGSQTGGLFTDSSVRQTASTSGSTFRHNVTSEVAQRTSREQSPLTTPYTPGSDLEAPIAASTTRQEEQPSDQFRRNINQTGDEFDAWDSPK</sequence>
<evidence type="ECO:0000256" key="5">
    <source>
        <dbReference type="SAM" id="Coils"/>
    </source>
</evidence>
<feature type="compositionally biased region" description="Basic and acidic residues" evidence="6">
    <location>
        <begin position="1126"/>
        <end position="1140"/>
    </location>
</feature>
<feature type="compositionally biased region" description="Polar residues" evidence="6">
    <location>
        <begin position="1402"/>
        <end position="1414"/>
    </location>
</feature>
<feature type="compositionally biased region" description="Polar residues" evidence="6">
    <location>
        <begin position="688"/>
        <end position="707"/>
    </location>
</feature>
<feature type="coiled-coil region" evidence="5">
    <location>
        <begin position="1550"/>
        <end position="1619"/>
    </location>
</feature>
<feature type="region of interest" description="Disordered" evidence="6">
    <location>
        <begin position="668"/>
        <end position="727"/>
    </location>
</feature>
<protein>
    <recommendedName>
        <fullName evidence="9">Centrosomal protein</fullName>
    </recommendedName>
</protein>
<comment type="caution">
    <text evidence="7">The sequence shown here is derived from an EMBL/GenBank/DDBJ whole genome shotgun (WGS) entry which is preliminary data.</text>
</comment>
<feature type="compositionally biased region" description="Polar residues" evidence="6">
    <location>
        <begin position="846"/>
        <end position="855"/>
    </location>
</feature>
<feature type="coiled-coil region" evidence="5">
    <location>
        <begin position="212"/>
        <end position="312"/>
    </location>
</feature>
<feature type="coiled-coil region" evidence="5">
    <location>
        <begin position="1645"/>
        <end position="2036"/>
    </location>
</feature>
<evidence type="ECO:0000256" key="1">
    <source>
        <dbReference type="ARBA" id="ARBA00004114"/>
    </source>
</evidence>